<name>A0A420XZW2_9PEZI</name>
<evidence type="ECO:0000313" key="3">
    <source>
        <dbReference type="Proteomes" id="UP000275385"/>
    </source>
</evidence>
<keyword evidence="3" id="KW-1185">Reference proteome</keyword>
<feature type="compositionally biased region" description="Low complexity" evidence="1">
    <location>
        <begin position="92"/>
        <end position="112"/>
    </location>
</feature>
<feature type="compositionally biased region" description="Low complexity" evidence="1">
    <location>
        <begin position="73"/>
        <end position="84"/>
    </location>
</feature>
<feature type="compositionally biased region" description="Polar residues" evidence="1">
    <location>
        <begin position="113"/>
        <end position="147"/>
    </location>
</feature>
<dbReference type="Proteomes" id="UP000275385">
    <property type="component" value="Unassembled WGS sequence"/>
</dbReference>
<dbReference type="AlphaFoldDB" id="A0A420XZW2"/>
<evidence type="ECO:0000256" key="1">
    <source>
        <dbReference type="SAM" id="MobiDB-lite"/>
    </source>
</evidence>
<feature type="region of interest" description="Disordered" evidence="1">
    <location>
        <begin position="1"/>
        <end position="147"/>
    </location>
</feature>
<proteinExistence type="predicted"/>
<sequence length="399" mass="42576">MSDTESDQGRQITVSLSDPIFSHYSSSSDSDWTDTDSDTSSIMSGTKDKGKAPARRIHFREGSSSRFGEARANRGASASSSRNRQVPDSQPAAAGAEPTNATATQQNGTTGNSNPANSNSGVPGVQPYNNPAPISSTGQPIYTHYTGNNTLNQYHHLRGTTVATPGQPFGNPNGYITGNPQQHVLVQTPAANNMSGYIQQPNTGIHFQPQVPDTTNGPYLHVYHPRHDAQGQAVFLQPATGGVAVPVQAGTIAAHPVTGPVQGIVQQQPYGQPVMMVAAGQPVPQGGHMVQQPVMVAGAPQIVAGNVNPGFPRVHADPVLGIGHTGAEMMAQQVQFAHENGLFEPQDFKPADDDPSKFYMVRELDGIWTQRNRATIDHLGCRWFLADEGFMYAVRLPDN</sequence>
<feature type="compositionally biased region" description="Basic and acidic residues" evidence="1">
    <location>
        <begin position="59"/>
        <end position="72"/>
    </location>
</feature>
<dbReference type="EMBL" id="QVQW01000079">
    <property type="protein sequence ID" value="RKU41224.1"/>
    <property type="molecule type" value="Genomic_DNA"/>
</dbReference>
<protein>
    <submittedName>
        <fullName evidence="2">Uncharacterized protein</fullName>
    </submittedName>
</protein>
<accession>A0A420XZW2</accession>
<dbReference type="STRING" id="177199.A0A420XZW2"/>
<reference evidence="2 3" key="1">
    <citation type="submission" date="2018-08" db="EMBL/GenBank/DDBJ databases">
        <title>Draft genome of the lignicolous fungus Coniochaeta pulveracea.</title>
        <authorList>
            <person name="Borstlap C.J."/>
            <person name="De Witt R.N."/>
            <person name="Botha A."/>
            <person name="Volschenk H."/>
        </authorList>
    </citation>
    <scope>NUCLEOTIDE SEQUENCE [LARGE SCALE GENOMIC DNA]</scope>
    <source>
        <strain evidence="2 3">CAB683</strain>
    </source>
</reference>
<gene>
    <name evidence="2" type="ORF">DL546_000125</name>
</gene>
<dbReference type="OrthoDB" id="5194044at2759"/>
<comment type="caution">
    <text evidence="2">The sequence shown here is derived from an EMBL/GenBank/DDBJ whole genome shotgun (WGS) entry which is preliminary data.</text>
</comment>
<organism evidence="2 3">
    <name type="scientific">Coniochaeta pulveracea</name>
    <dbReference type="NCBI Taxonomy" id="177199"/>
    <lineage>
        <taxon>Eukaryota</taxon>
        <taxon>Fungi</taxon>
        <taxon>Dikarya</taxon>
        <taxon>Ascomycota</taxon>
        <taxon>Pezizomycotina</taxon>
        <taxon>Sordariomycetes</taxon>
        <taxon>Sordariomycetidae</taxon>
        <taxon>Coniochaetales</taxon>
        <taxon>Coniochaetaceae</taxon>
        <taxon>Coniochaeta</taxon>
    </lineage>
</organism>
<evidence type="ECO:0000313" key="2">
    <source>
        <dbReference type="EMBL" id="RKU41224.1"/>
    </source>
</evidence>
<feature type="compositionally biased region" description="Polar residues" evidence="1">
    <location>
        <begin position="7"/>
        <end position="16"/>
    </location>
</feature>